<gene>
    <name evidence="6" type="ORF">GZ085_08295</name>
</gene>
<dbReference type="Proteomes" id="UP000483432">
    <property type="component" value="Unassembled WGS sequence"/>
</dbReference>
<keyword evidence="3" id="KW-0805">Transcription regulation</keyword>
<evidence type="ECO:0000259" key="5">
    <source>
        <dbReference type="PROSITE" id="PS50045"/>
    </source>
</evidence>
<dbReference type="InterPro" id="IPR035965">
    <property type="entry name" value="PAS-like_dom_sf"/>
</dbReference>
<dbReference type="InterPro" id="IPR003593">
    <property type="entry name" value="AAA+_ATPase"/>
</dbReference>
<dbReference type="InterPro" id="IPR025944">
    <property type="entry name" value="Sigma_54_int_dom_CS"/>
</dbReference>
<dbReference type="CDD" id="cd00130">
    <property type="entry name" value="PAS"/>
    <property type="match status" value="1"/>
</dbReference>
<dbReference type="Pfam" id="PF02954">
    <property type="entry name" value="HTH_8"/>
    <property type="match status" value="1"/>
</dbReference>
<dbReference type="SMART" id="SM00382">
    <property type="entry name" value="AAA"/>
    <property type="match status" value="1"/>
</dbReference>
<dbReference type="Pfam" id="PF08448">
    <property type="entry name" value="PAS_4"/>
    <property type="match status" value="1"/>
</dbReference>
<dbReference type="InterPro" id="IPR058031">
    <property type="entry name" value="AAA_lid_NorR"/>
</dbReference>
<evidence type="ECO:0000256" key="4">
    <source>
        <dbReference type="ARBA" id="ARBA00023163"/>
    </source>
</evidence>
<keyword evidence="2" id="KW-0067">ATP-binding</keyword>
<dbReference type="SMART" id="SM00091">
    <property type="entry name" value="PAS"/>
    <property type="match status" value="1"/>
</dbReference>
<dbReference type="PANTHER" id="PTHR32071">
    <property type="entry name" value="TRANSCRIPTIONAL REGULATORY PROTEIN"/>
    <property type="match status" value="1"/>
</dbReference>
<dbReference type="GO" id="GO:0006355">
    <property type="term" value="P:regulation of DNA-templated transcription"/>
    <property type="evidence" value="ECO:0007669"/>
    <property type="project" value="InterPro"/>
</dbReference>
<dbReference type="PROSITE" id="PS00688">
    <property type="entry name" value="SIGMA54_INTERACT_3"/>
    <property type="match status" value="1"/>
</dbReference>
<feature type="domain" description="Sigma-54 factor interaction" evidence="5">
    <location>
        <begin position="134"/>
        <end position="361"/>
    </location>
</feature>
<evidence type="ECO:0000313" key="6">
    <source>
        <dbReference type="EMBL" id="NDP48377.1"/>
    </source>
</evidence>
<name>A0A7C9JX62_9PROT</name>
<evidence type="ECO:0000256" key="2">
    <source>
        <dbReference type="ARBA" id="ARBA00022840"/>
    </source>
</evidence>
<sequence>MTATPQLELQHLIDTNDQAFVVIDRDYRIVAANQRYVEAYGSTAHALVGQHCYAVSHHASRPCHENGEQCPHQALFERGEAVEVLHTHFHADNQPERTRIRGHVLRGMNGERYLGEQLFPLEADAGTDCDAMQMVGQSATFLSCIDNLARVADSAASILLFGESGVGKELAARFIHVRSTRSGGAFIVINCAAVPESLFESELFGHERGAFSGSSGQKKGLYELADGGTLFLDEVAEIPMGLQAKLLRVLETGEFRRVGGTQTLKADVRLVSATNRRLLDEVDEKRFRLDLYYRLAGIDVTLPPLRERRDDIPALATLLLKRLAGGKRACYLDSSALATLRAYEFPGNVRELRNLLQRAVLTCRDGVIRAADIQLPITTIPIPQNAQSLADVERAHIRALLDTHAGHRSRVATALGVTERTLYRKLKRYGLS</sequence>
<dbReference type="InterPro" id="IPR009057">
    <property type="entry name" value="Homeodomain-like_sf"/>
</dbReference>
<dbReference type="PROSITE" id="PS50045">
    <property type="entry name" value="SIGMA54_INTERACT_4"/>
    <property type="match status" value="1"/>
</dbReference>
<evidence type="ECO:0000313" key="7">
    <source>
        <dbReference type="Proteomes" id="UP000483432"/>
    </source>
</evidence>
<dbReference type="Pfam" id="PF25601">
    <property type="entry name" value="AAA_lid_14"/>
    <property type="match status" value="1"/>
</dbReference>
<dbReference type="Gene3D" id="3.40.50.300">
    <property type="entry name" value="P-loop containing nucleotide triphosphate hydrolases"/>
    <property type="match status" value="1"/>
</dbReference>
<reference evidence="6 7" key="1">
    <citation type="submission" date="2019-09" db="EMBL/GenBank/DDBJ databases">
        <title>H2 Metabolism Revealed by Metagenomic Analysis in Subglacial Sediment of East Antarctica.</title>
        <authorList>
            <person name="Yang Z."/>
            <person name="Zhang Y."/>
            <person name="Lv Y."/>
            <person name="Yan W."/>
            <person name="Xiao X."/>
            <person name="Sun B."/>
            <person name="Ma H."/>
        </authorList>
    </citation>
    <scope>NUCLEOTIDE SEQUENCE [LARGE SCALE GENOMIC DNA]</scope>
    <source>
        <strain evidence="6">Bin2_2</strain>
    </source>
</reference>
<accession>A0A7C9JX62</accession>
<keyword evidence="4" id="KW-0804">Transcription</keyword>
<evidence type="ECO:0000256" key="1">
    <source>
        <dbReference type="ARBA" id="ARBA00022741"/>
    </source>
</evidence>
<dbReference type="Gene3D" id="1.10.10.60">
    <property type="entry name" value="Homeodomain-like"/>
    <property type="match status" value="1"/>
</dbReference>
<dbReference type="GO" id="GO:0043565">
    <property type="term" value="F:sequence-specific DNA binding"/>
    <property type="evidence" value="ECO:0007669"/>
    <property type="project" value="InterPro"/>
</dbReference>
<evidence type="ECO:0000256" key="3">
    <source>
        <dbReference type="ARBA" id="ARBA00023015"/>
    </source>
</evidence>
<dbReference type="InterPro" id="IPR000014">
    <property type="entry name" value="PAS"/>
</dbReference>
<keyword evidence="1" id="KW-0547">Nucleotide-binding</keyword>
<dbReference type="Gene3D" id="1.10.8.60">
    <property type="match status" value="1"/>
</dbReference>
<dbReference type="SUPFAM" id="SSF52540">
    <property type="entry name" value="P-loop containing nucleoside triphosphate hydrolases"/>
    <property type="match status" value="1"/>
</dbReference>
<dbReference type="InterPro" id="IPR002197">
    <property type="entry name" value="HTH_Fis"/>
</dbReference>
<comment type="caution">
    <text evidence="6">The sequence shown here is derived from an EMBL/GenBank/DDBJ whole genome shotgun (WGS) entry which is preliminary data.</text>
</comment>
<dbReference type="GO" id="GO:0005524">
    <property type="term" value="F:ATP binding"/>
    <property type="evidence" value="ECO:0007669"/>
    <property type="project" value="UniProtKB-KW"/>
</dbReference>
<dbReference type="PRINTS" id="PR01590">
    <property type="entry name" value="HTHFIS"/>
</dbReference>
<dbReference type="SUPFAM" id="SSF55785">
    <property type="entry name" value="PYP-like sensor domain (PAS domain)"/>
    <property type="match status" value="1"/>
</dbReference>
<dbReference type="FunFam" id="3.40.50.300:FF:000006">
    <property type="entry name" value="DNA-binding transcriptional regulator NtrC"/>
    <property type="match status" value="1"/>
</dbReference>
<dbReference type="CDD" id="cd00009">
    <property type="entry name" value="AAA"/>
    <property type="match status" value="1"/>
</dbReference>
<dbReference type="SUPFAM" id="SSF46689">
    <property type="entry name" value="Homeodomain-like"/>
    <property type="match status" value="1"/>
</dbReference>
<dbReference type="Pfam" id="PF00158">
    <property type="entry name" value="Sigma54_activat"/>
    <property type="match status" value="1"/>
</dbReference>
<dbReference type="Gene3D" id="3.30.450.20">
    <property type="entry name" value="PAS domain"/>
    <property type="match status" value="1"/>
</dbReference>
<organism evidence="6 7">
    <name type="scientific">Sulfuriferula multivorans</name>
    <dbReference type="NCBI Taxonomy" id="1559896"/>
    <lineage>
        <taxon>Bacteria</taxon>
        <taxon>Pseudomonadati</taxon>
        <taxon>Pseudomonadota</taxon>
        <taxon>Betaproteobacteria</taxon>
        <taxon>Nitrosomonadales</taxon>
        <taxon>Sulfuricellaceae</taxon>
        <taxon>Sulfuriferula</taxon>
    </lineage>
</organism>
<dbReference type="InterPro" id="IPR027417">
    <property type="entry name" value="P-loop_NTPase"/>
</dbReference>
<dbReference type="AlphaFoldDB" id="A0A7C9JX62"/>
<proteinExistence type="predicted"/>
<protein>
    <submittedName>
        <fullName evidence="6">PAS domain-containing protein</fullName>
    </submittedName>
</protein>
<dbReference type="EMBL" id="JAAFGW010000109">
    <property type="protein sequence ID" value="NDP48377.1"/>
    <property type="molecule type" value="Genomic_DNA"/>
</dbReference>
<dbReference type="InterPro" id="IPR013656">
    <property type="entry name" value="PAS_4"/>
</dbReference>
<dbReference type="InterPro" id="IPR002078">
    <property type="entry name" value="Sigma_54_int"/>
</dbReference>